<dbReference type="InterPro" id="IPR050463">
    <property type="entry name" value="Gfo/Idh/MocA_oxidrdct_glycsds"/>
</dbReference>
<dbReference type="Proteomes" id="UP001518872">
    <property type="component" value="Unassembled WGS sequence"/>
</dbReference>
<protein>
    <submittedName>
        <fullName evidence="5">Gfo/Idh/MocA family oxidoreductase</fullName>
    </submittedName>
</protein>
<dbReference type="Pfam" id="PF01408">
    <property type="entry name" value="GFO_IDH_MocA"/>
    <property type="match status" value="1"/>
</dbReference>
<evidence type="ECO:0000259" key="4">
    <source>
        <dbReference type="Pfam" id="PF02894"/>
    </source>
</evidence>
<feature type="domain" description="Gfo/Idh/MocA-like oxidoreductase C-terminal" evidence="4">
    <location>
        <begin position="149"/>
        <end position="434"/>
    </location>
</feature>
<feature type="domain" description="Gfo/Idh/MocA-like oxidoreductase N-terminal" evidence="3">
    <location>
        <begin position="10"/>
        <end position="137"/>
    </location>
</feature>
<name>A0ABS2IKK2_9ACTN</name>
<keyword evidence="2" id="KW-0560">Oxidoreductase</keyword>
<gene>
    <name evidence="5" type="ORF">JQX11_00760</name>
</gene>
<sequence>MPPPATPRRRHALVGTGARAEMFVRALVTAHADTAELVAFADVNQTRMDAHNRWLTELGHPAVPTYPAADFATMLAKERVDVVLVTSVDVTHDEYIVTALRAGCDVVTEKPMTVDAARCRRILDAVAETGRQVTVAFNYRYNPLHEQVRRLLADGAVGEIGSVHFEWLLDVRHGADYFRRWHRDKASSGGLMVHKASHHFDLVNWWLDATPVEVYAAGRLFFYGDAGRRHGYARDYDRAHDSPAAADDPFALRMADHPRLRELYLDAEADDGYQRDRNVFAPGVSIEDDMAVLARYSTGATMTYHLTAYAPWEGYRVMVNGSRGRLELEVTESDFVSPAAAGALKGAALHGDEAAAEHGEATLTLRPFWAPPTRIPVEGYTRQGHGGADVRMTRVIFGGEPDPLGRAATAHDGALALLTGLAANRSFDTGEPVRVADLLTLP</sequence>
<dbReference type="PANTHER" id="PTHR43818">
    <property type="entry name" value="BCDNA.GH03377"/>
    <property type="match status" value="1"/>
</dbReference>
<dbReference type="RefSeq" id="WP_204922977.1">
    <property type="nucleotide sequence ID" value="NZ_JAFEUC010000001.1"/>
</dbReference>
<dbReference type="PANTHER" id="PTHR43818:SF11">
    <property type="entry name" value="BCDNA.GH03377"/>
    <property type="match status" value="1"/>
</dbReference>
<organism evidence="5 6">
    <name type="scientific">Micromonospora humida</name>
    <dbReference type="NCBI Taxonomy" id="2809018"/>
    <lineage>
        <taxon>Bacteria</taxon>
        <taxon>Bacillati</taxon>
        <taxon>Actinomycetota</taxon>
        <taxon>Actinomycetes</taxon>
        <taxon>Micromonosporales</taxon>
        <taxon>Micromonosporaceae</taxon>
        <taxon>Micromonospora</taxon>
    </lineage>
</organism>
<dbReference type="EMBL" id="JAFEUC010000001">
    <property type="protein sequence ID" value="MBM7074886.1"/>
    <property type="molecule type" value="Genomic_DNA"/>
</dbReference>
<dbReference type="Gene3D" id="3.40.50.720">
    <property type="entry name" value="NAD(P)-binding Rossmann-like Domain"/>
    <property type="match status" value="1"/>
</dbReference>
<evidence type="ECO:0000313" key="5">
    <source>
        <dbReference type="EMBL" id="MBM7074886.1"/>
    </source>
</evidence>
<dbReference type="SUPFAM" id="SSF51735">
    <property type="entry name" value="NAD(P)-binding Rossmann-fold domains"/>
    <property type="match status" value="1"/>
</dbReference>
<dbReference type="Gene3D" id="3.30.360.10">
    <property type="entry name" value="Dihydrodipicolinate Reductase, domain 2"/>
    <property type="match status" value="1"/>
</dbReference>
<evidence type="ECO:0000313" key="6">
    <source>
        <dbReference type="Proteomes" id="UP001518872"/>
    </source>
</evidence>
<dbReference type="InterPro" id="IPR004104">
    <property type="entry name" value="Gfo/Idh/MocA-like_OxRdtase_C"/>
</dbReference>
<proteinExistence type="inferred from homology"/>
<evidence type="ECO:0000256" key="1">
    <source>
        <dbReference type="ARBA" id="ARBA00010928"/>
    </source>
</evidence>
<reference evidence="5 6" key="1">
    <citation type="submission" date="2021-02" db="EMBL/GenBank/DDBJ databases">
        <authorList>
            <person name="Ra J.-S."/>
        </authorList>
    </citation>
    <scope>NUCLEOTIDE SEQUENCE [LARGE SCALE GENOMIC DNA]</scope>
    <source>
        <strain evidence="5 6">MMS20-R1-14</strain>
    </source>
</reference>
<evidence type="ECO:0000256" key="2">
    <source>
        <dbReference type="ARBA" id="ARBA00023002"/>
    </source>
</evidence>
<comment type="similarity">
    <text evidence="1">Belongs to the Gfo/Idh/MocA family.</text>
</comment>
<keyword evidence="6" id="KW-1185">Reference proteome</keyword>
<dbReference type="SUPFAM" id="SSF55347">
    <property type="entry name" value="Glyceraldehyde-3-phosphate dehydrogenase-like, C-terminal domain"/>
    <property type="match status" value="1"/>
</dbReference>
<comment type="caution">
    <text evidence="5">The sequence shown here is derived from an EMBL/GenBank/DDBJ whole genome shotgun (WGS) entry which is preliminary data.</text>
</comment>
<dbReference type="InterPro" id="IPR000683">
    <property type="entry name" value="Gfo/Idh/MocA-like_OxRdtase_N"/>
</dbReference>
<dbReference type="InterPro" id="IPR036291">
    <property type="entry name" value="NAD(P)-bd_dom_sf"/>
</dbReference>
<accession>A0ABS2IKK2</accession>
<dbReference type="Pfam" id="PF02894">
    <property type="entry name" value="GFO_IDH_MocA_C"/>
    <property type="match status" value="1"/>
</dbReference>
<evidence type="ECO:0000259" key="3">
    <source>
        <dbReference type="Pfam" id="PF01408"/>
    </source>
</evidence>